<name>A0A6P0UHX6_9FLAO</name>
<dbReference type="Proteomes" id="UP000468581">
    <property type="component" value="Unassembled WGS sequence"/>
</dbReference>
<dbReference type="RefSeq" id="WP_163605621.1">
    <property type="nucleotide sequence ID" value="NZ_JAABOO010000001.1"/>
</dbReference>
<gene>
    <name evidence="1" type="ORF">GWK08_04085</name>
</gene>
<evidence type="ECO:0000313" key="2">
    <source>
        <dbReference type="Proteomes" id="UP000468581"/>
    </source>
</evidence>
<comment type="caution">
    <text evidence="1">The sequence shown here is derived from an EMBL/GenBank/DDBJ whole genome shotgun (WGS) entry which is preliminary data.</text>
</comment>
<keyword evidence="2" id="KW-1185">Reference proteome</keyword>
<evidence type="ECO:0000313" key="1">
    <source>
        <dbReference type="EMBL" id="NER12607.1"/>
    </source>
</evidence>
<dbReference type="EMBL" id="JAABOO010000001">
    <property type="protein sequence ID" value="NER12607.1"/>
    <property type="molecule type" value="Genomic_DNA"/>
</dbReference>
<dbReference type="AlphaFoldDB" id="A0A6P0UHX6"/>
<evidence type="ECO:0008006" key="3">
    <source>
        <dbReference type="Google" id="ProtNLM"/>
    </source>
</evidence>
<proteinExistence type="predicted"/>
<organism evidence="1 2">
    <name type="scientific">Leptobacterium flavescens</name>
    <dbReference type="NCBI Taxonomy" id="472055"/>
    <lineage>
        <taxon>Bacteria</taxon>
        <taxon>Pseudomonadati</taxon>
        <taxon>Bacteroidota</taxon>
        <taxon>Flavobacteriia</taxon>
        <taxon>Flavobacteriales</taxon>
        <taxon>Flavobacteriaceae</taxon>
        <taxon>Leptobacterium</taxon>
    </lineage>
</organism>
<protein>
    <recommendedName>
        <fullName evidence="3">Nuclear transport factor 2 family protein</fullName>
    </recommendedName>
</protein>
<accession>A0A6P0UHX6</accession>
<reference evidence="1 2" key="1">
    <citation type="submission" date="2020-01" db="EMBL/GenBank/DDBJ databases">
        <title>Leptobacterium flavescens.</title>
        <authorList>
            <person name="Wang G."/>
        </authorList>
    </citation>
    <scope>NUCLEOTIDE SEQUENCE [LARGE SCALE GENOMIC DNA]</scope>
    <source>
        <strain evidence="1 2">KCTC 22160</strain>
    </source>
</reference>
<sequence>MSKNVLGHFLSLLKSGKLVDLVSKYYDDNVEVVLNKHIWIGRKDMGISLLGQTLNYMQILQFRIEDVRCVKDSLSYKVYSVFRNDENRIYFIEHHIENKWKNDLIYEHNHLIINY</sequence>